<feature type="signal peptide" evidence="6">
    <location>
        <begin position="1"/>
        <end position="21"/>
    </location>
</feature>
<evidence type="ECO:0000256" key="1">
    <source>
        <dbReference type="ARBA" id="ARBA00007495"/>
    </source>
</evidence>
<comment type="caution">
    <text evidence="8">The sequence shown here is derived from an EMBL/GenBank/DDBJ whole genome shotgun (WGS) entry which is preliminary data.</text>
</comment>
<evidence type="ECO:0000256" key="6">
    <source>
        <dbReference type="SAM" id="SignalP"/>
    </source>
</evidence>
<dbReference type="Pfam" id="PF02018">
    <property type="entry name" value="CBM_4_9"/>
    <property type="match status" value="1"/>
</dbReference>
<dbReference type="AlphaFoldDB" id="A0AAV8C8A9"/>
<dbReference type="InterPro" id="IPR003305">
    <property type="entry name" value="CenC_carb-bd"/>
</dbReference>
<dbReference type="Pfam" id="PF00331">
    <property type="entry name" value="Glyco_hydro_10"/>
    <property type="match status" value="1"/>
</dbReference>
<keyword evidence="2" id="KW-0677">Repeat</keyword>
<dbReference type="SUPFAM" id="SSF49785">
    <property type="entry name" value="Galactose-binding domain-like"/>
    <property type="match status" value="1"/>
</dbReference>
<reference evidence="8" key="1">
    <citation type="submission" date="2022-08" db="EMBL/GenBank/DDBJ databases">
        <authorList>
            <person name="Marques A."/>
        </authorList>
    </citation>
    <scope>NUCLEOTIDE SEQUENCE</scope>
    <source>
        <strain evidence="8">RhyPub2mFocal</strain>
        <tissue evidence="8">Leaves</tissue>
    </source>
</reference>
<keyword evidence="9" id="KW-1185">Reference proteome</keyword>
<gene>
    <name evidence="8" type="ORF">LUZ62_085152</name>
</gene>
<protein>
    <recommendedName>
        <fullName evidence="7">GH10 domain-containing protein</fullName>
    </recommendedName>
</protein>
<dbReference type="EMBL" id="JAMFTS010000005">
    <property type="protein sequence ID" value="KAJ4750747.1"/>
    <property type="molecule type" value="Genomic_DNA"/>
</dbReference>
<keyword evidence="4" id="KW-0119">Carbohydrate metabolism</keyword>
<proteinExistence type="inferred from homology"/>
<evidence type="ECO:0000256" key="4">
    <source>
        <dbReference type="ARBA" id="ARBA00023277"/>
    </source>
</evidence>
<dbReference type="PANTHER" id="PTHR31490">
    <property type="entry name" value="GLYCOSYL HYDROLASE"/>
    <property type="match status" value="1"/>
</dbReference>
<dbReference type="InterPro" id="IPR001000">
    <property type="entry name" value="GH10_dom"/>
</dbReference>
<dbReference type="InterPro" id="IPR008979">
    <property type="entry name" value="Galactose-bd-like_sf"/>
</dbReference>
<evidence type="ECO:0000259" key="7">
    <source>
        <dbReference type="PROSITE" id="PS51760"/>
    </source>
</evidence>
<comment type="similarity">
    <text evidence="1">Belongs to the glycosyl hydrolase 10 (cellulase F) family.</text>
</comment>
<organism evidence="8 9">
    <name type="scientific">Rhynchospora pubera</name>
    <dbReference type="NCBI Taxonomy" id="906938"/>
    <lineage>
        <taxon>Eukaryota</taxon>
        <taxon>Viridiplantae</taxon>
        <taxon>Streptophyta</taxon>
        <taxon>Embryophyta</taxon>
        <taxon>Tracheophyta</taxon>
        <taxon>Spermatophyta</taxon>
        <taxon>Magnoliopsida</taxon>
        <taxon>Liliopsida</taxon>
        <taxon>Poales</taxon>
        <taxon>Cyperaceae</taxon>
        <taxon>Cyperoideae</taxon>
        <taxon>Rhynchosporeae</taxon>
        <taxon>Rhynchospora</taxon>
    </lineage>
</organism>
<dbReference type="GO" id="GO:0000272">
    <property type="term" value="P:polysaccharide catabolic process"/>
    <property type="evidence" value="ECO:0007669"/>
    <property type="project" value="UniProtKB-KW"/>
</dbReference>
<dbReference type="SUPFAM" id="SSF51445">
    <property type="entry name" value="(Trans)glycosidases"/>
    <property type="match status" value="1"/>
</dbReference>
<dbReference type="InterPro" id="IPR044846">
    <property type="entry name" value="GH10"/>
</dbReference>
<dbReference type="PANTHER" id="PTHR31490:SF2">
    <property type="entry name" value="GLYCOSYL HYDROLASE FAMILY 10 PROTEIN"/>
    <property type="match status" value="1"/>
</dbReference>
<feature type="domain" description="GH10" evidence="7">
    <location>
        <begin position="220"/>
        <end position="512"/>
    </location>
</feature>
<keyword evidence="6" id="KW-0732">Signal</keyword>
<evidence type="ECO:0000313" key="9">
    <source>
        <dbReference type="Proteomes" id="UP001140206"/>
    </source>
</evidence>
<dbReference type="Gene3D" id="2.60.120.260">
    <property type="entry name" value="Galactose-binding domain-like"/>
    <property type="match status" value="1"/>
</dbReference>
<accession>A0AAV8C8A9</accession>
<dbReference type="GO" id="GO:0031176">
    <property type="term" value="F:endo-1,4-beta-xylanase activity"/>
    <property type="evidence" value="ECO:0007669"/>
    <property type="project" value="UniProtKB-ARBA"/>
</dbReference>
<dbReference type="InterPro" id="IPR017853">
    <property type="entry name" value="GH"/>
</dbReference>
<keyword evidence="5" id="KW-0624">Polysaccharide degradation</keyword>
<dbReference type="SMART" id="SM00633">
    <property type="entry name" value="Glyco_10"/>
    <property type="match status" value="1"/>
</dbReference>
<sequence>MTAPWQKAAFFLFVLILGGQAIFVNSVPYDYSATTECLAEPLKPQYGGGIIVNPEFEKSLDGWTSFGYANVAHKVSKSGNRFSVAHDRSVPHHSVSQKVHLEKDKLYTLSAWLQVDKGTADVRAVVKTPNGFIAAGAIEAKASCWSMLKGGLTVNISGPAELYFESNNSTSEIWVDSVSLQPFTLDEWRSHHNSTINQVRKKMVSVTALDAKGKPLAGAKFTVYPIRPGFPFGTAINQGILWNPEYQKWFANRFTVTTFENEMKWYSTEQTRGHEDYSVADAMLAFVQKHGVHVRGHNVFWNDPNTQMNWVKWLNNWELQQAATRRLNSVVSRYKNQVIAWDVNNENVHFNFFESRLGQDASKIFYQEVHRIDPNVVLFLNDYNTLEEPGDWNATPDKYLKRFHQIRAGVPNAKMAIGLESHFNVPNIPYMRSVLDQMASAGVPIWLTELDVAGTDPIQANYLEQILREGYSHPAVQGIVMWASWTPNGCYRMCLTNNLFQNFPVGHTVDSLIREWNTHSYGTTAKDGSFQVHLSHGEYEVRFEHPSVNSSSVHKIKVDAGSHHEHKLQIQH</sequence>
<evidence type="ECO:0000256" key="5">
    <source>
        <dbReference type="ARBA" id="ARBA00023326"/>
    </source>
</evidence>
<dbReference type="Proteomes" id="UP001140206">
    <property type="component" value="Chromosome 5"/>
</dbReference>
<dbReference type="Gene3D" id="3.20.20.80">
    <property type="entry name" value="Glycosidases"/>
    <property type="match status" value="1"/>
</dbReference>
<dbReference type="PROSITE" id="PS51760">
    <property type="entry name" value="GH10_2"/>
    <property type="match status" value="1"/>
</dbReference>
<evidence type="ECO:0000256" key="2">
    <source>
        <dbReference type="ARBA" id="ARBA00022737"/>
    </source>
</evidence>
<feature type="chain" id="PRO_5043496555" description="GH10 domain-containing protein" evidence="6">
    <location>
        <begin position="22"/>
        <end position="572"/>
    </location>
</feature>
<name>A0AAV8C8A9_9POAL</name>
<keyword evidence="3" id="KW-0378">Hydrolase</keyword>
<evidence type="ECO:0000313" key="8">
    <source>
        <dbReference type="EMBL" id="KAJ4750747.1"/>
    </source>
</evidence>
<evidence type="ECO:0000256" key="3">
    <source>
        <dbReference type="ARBA" id="ARBA00022801"/>
    </source>
</evidence>